<evidence type="ECO:0000313" key="1">
    <source>
        <dbReference type="EMBL" id="PWN50219.1"/>
    </source>
</evidence>
<name>A0ACD0NWL6_9BASI</name>
<proteinExistence type="predicted"/>
<gene>
    <name evidence="1" type="ORF">IE53DRAFT_106333</name>
</gene>
<accession>A0ACD0NWL6</accession>
<keyword evidence="2" id="KW-1185">Reference proteome</keyword>
<evidence type="ECO:0000313" key="2">
    <source>
        <dbReference type="Proteomes" id="UP000245626"/>
    </source>
</evidence>
<sequence length="755" mass="81056">MPSRRENGTLRPPAKAPAANRLYNLQQANSSSSLVPRGADGTPVPYPISHGTLTSSQTSGASSSTANPGGGGGYPSALDPPFLTNAESHFGRMTLTAPDNMRRKKDKDKEKRAKQRQKKASAAQAAAFALSGGDSNLLSFSQPASENGFAVAGPSRRPAMNRLPSSENRSTNGGSRSGTPSEQTGRLDLLAASAATTSTTTSSGRRRGASHTRPVINDEDSAASRPSSRSSRAARDPAPRRPTSSHSQGAATSAVRVRDAPLAVPSSQRQRSESAPSSREPSEHVSHGPARSTTRRSGSETGREDQQLHPSSNDNASSLSSALAQQASLRRHNIWNDLTDLPGADEPDPDDLPPPFPEGATRPRSPPLPPSILGGEWTEEHRRLQEEAERYRVPDSPPPAFRTDPSDESGDGATDRNGINDGQIRRTRTRRTRRTRRRAERSSVDRAGANDADEAIPPSDASAHASATGSASESSESEGEAERLRLQMAEERVAWEADLLSGLSFEERFRREMERREARERVAVLSANEVNRVRGNTDQVEVRDEWDQGEQEQEQEQEVWEEVREVVSDTQNEISVSDGPETQAGIADGRNGGSGEAEGVEEPVEEAPQPITISEAEAEIELATTTQHEIVATSQQPASTVVSPGATGVHSSQRSAAEGEGDDLTSIQPTSTSSLVSPAGPSTFRSMHTTTLKQEATLRPLATKEHRRTSSDLTSHRATSYSSRSQPTRISLHRKSPPNPRVWAILSRTPPAAVM</sequence>
<reference evidence="1 2" key="1">
    <citation type="journal article" date="2018" name="Mol. Biol. Evol.">
        <title>Broad Genomic Sampling Reveals a Smut Pathogenic Ancestry of the Fungal Clade Ustilaginomycotina.</title>
        <authorList>
            <person name="Kijpornyongpan T."/>
            <person name="Mondo S.J."/>
            <person name="Barry K."/>
            <person name="Sandor L."/>
            <person name="Lee J."/>
            <person name="Lipzen A."/>
            <person name="Pangilinan J."/>
            <person name="LaButti K."/>
            <person name="Hainaut M."/>
            <person name="Henrissat B."/>
            <person name="Grigoriev I.V."/>
            <person name="Spatafora J.W."/>
            <person name="Aime M.C."/>
        </authorList>
    </citation>
    <scope>NUCLEOTIDE SEQUENCE [LARGE SCALE GENOMIC DNA]</scope>
    <source>
        <strain evidence="1 2">SA 807</strain>
    </source>
</reference>
<protein>
    <submittedName>
        <fullName evidence="1">Uncharacterized protein</fullName>
    </submittedName>
</protein>
<dbReference type="EMBL" id="KZ819956">
    <property type="protein sequence ID" value="PWN50219.1"/>
    <property type="molecule type" value="Genomic_DNA"/>
</dbReference>
<organism evidence="1 2">
    <name type="scientific">Violaceomyces palustris</name>
    <dbReference type="NCBI Taxonomy" id="1673888"/>
    <lineage>
        <taxon>Eukaryota</taxon>
        <taxon>Fungi</taxon>
        <taxon>Dikarya</taxon>
        <taxon>Basidiomycota</taxon>
        <taxon>Ustilaginomycotina</taxon>
        <taxon>Ustilaginomycetes</taxon>
        <taxon>Violaceomycetales</taxon>
        <taxon>Violaceomycetaceae</taxon>
        <taxon>Violaceomyces</taxon>
    </lineage>
</organism>
<dbReference type="Proteomes" id="UP000245626">
    <property type="component" value="Unassembled WGS sequence"/>
</dbReference>